<evidence type="ECO:0000313" key="2">
    <source>
        <dbReference type="Proteomes" id="UP001318860"/>
    </source>
</evidence>
<proteinExistence type="predicted"/>
<keyword evidence="2" id="KW-1185">Reference proteome</keyword>
<comment type="caution">
    <text evidence="1">The sequence shown here is derived from an EMBL/GenBank/DDBJ whole genome shotgun (WGS) entry which is preliminary data.</text>
</comment>
<dbReference type="Proteomes" id="UP001318860">
    <property type="component" value="Unassembled WGS sequence"/>
</dbReference>
<sequence length="112" mass="12676">MAKSTENEDLLVELMGTFCRNTDTKLGDTLKRTGYEYDISMARKEVFGIVGTIQGLSLQENLLVSKLLVKNKEDFELFFSLPVEAKAEFARMKLAGIGVDRSRRDWTGQPRP</sequence>
<reference evidence="1 2" key="1">
    <citation type="journal article" date="2021" name="Comput. Struct. Biotechnol. J.">
        <title>De novo genome assembly of the potent medicinal plant Rehmannia glutinosa using nanopore technology.</title>
        <authorList>
            <person name="Ma L."/>
            <person name="Dong C."/>
            <person name="Song C."/>
            <person name="Wang X."/>
            <person name="Zheng X."/>
            <person name="Niu Y."/>
            <person name="Chen S."/>
            <person name="Feng W."/>
        </authorList>
    </citation>
    <scope>NUCLEOTIDE SEQUENCE [LARGE SCALE GENOMIC DNA]</scope>
    <source>
        <strain evidence="1">DH-2019</strain>
    </source>
</reference>
<evidence type="ECO:0000313" key="1">
    <source>
        <dbReference type="EMBL" id="KAK6144529.1"/>
    </source>
</evidence>
<gene>
    <name evidence="1" type="ORF">DH2020_021349</name>
</gene>
<dbReference type="EMBL" id="JABTTQ020000012">
    <property type="protein sequence ID" value="KAK6144529.1"/>
    <property type="molecule type" value="Genomic_DNA"/>
</dbReference>
<accession>A0ABR0WEM2</accession>
<protein>
    <submittedName>
        <fullName evidence="1">Uncharacterized protein</fullName>
    </submittedName>
</protein>
<name>A0ABR0WEM2_REHGL</name>
<organism evidence="1 2">
    <name type="scientific">Rehmannia glutinosa</name>
    <name type="common">Chinese foxglove</name>
    <dbReference type="NCBI Taxonomy" id="99300"/>
    <lineage>
        <taxon>Eukaryota</taxon>
        <taxon>Viridiplantae</taxon>
        <taxon>Streptophyta</taxon>
        <taxon>Embryophyta</taxon>
        <taxon>Tracheophyta</taxon>
        <taxon>Spermatophyta</taxon>
        <taxon>Magnoliopsida</taxon>
        <taxon>eudicotyledons</taxon>
        <taxon>Gunneridae</taxon>
        <taxon>Pentapetalae</taxon>
        <taxon>asterids</taxon>
        <taxon>lamiids</taxon>
        <taxon>Lamiales</taxon>
        <taxon>Orobanchaceae</taxon>
        <taxon>Rehmannieae</taxon>
        <taxon>Rehmannia</taxon>
    </lineage>
</organism>